<evidence type="ECO:0000313" key="5">
    <source>
        <dbReference type="EMBL" id="AHW63501.1"/>
    </source>
</evidence>
<evidence type="ECO:0000256" key="2">
    <source>
        <dbReference type="ARBA" id="ARBA00023125"/>
    </source>
</evidence>
<dbReference type="EMBL" id="CP006842">
    <property type="protein sequence ID" value="AHW63501.1"/>
    <property type="molecule type" value="Genomic_DNA"/>
</dbReference>
<dbReference type="InterPro" id="IPR020449">
    <property type="entry name" value="Tscrpt_reg_AraC-type_HTH"/>
</dbReference>
<proteinExistence type="predicted"/>
<dbReference type="Gene3D" id="1.10.10.60">
    <property type="entry name" value="Homeodomain-like"/>
    <property type="match status" value="3"/>
</dbReference>
<dbReference type="InterPro" id="IPR018062">
    <property type="entry name" value="HTH_AraC-typ_CS"/>
</dbReference>
<name>X5EA22_9CORY</name>
<dbReference type="PROSITE" id="PS00041">
    <property type="entry name" value="HTH_ARAC_FAMILY_1"/>
    <property type="match status" value="1"/>
</dbReference>
<keyword evidence="2" id="KW-0238">DNA-binding</keyword>
<sequence length="426" mass="46013">MRVDRAPDAVVVGFRCSDADVLPFSVSGTVSTGPVGERWRSSLVDQFASSLGYLRESRPSATMTAGIARPPLPTSTGGRAAANLILDAPESSWTVSSLADAVHVSPATLNRQFRRETSLSVGQWRARARIATAEVLLKDGDGKDGKDSEVTLETAAHRVGLSSASALSRLFRRAAGMTAMQVRSSGSPWPAASQVLCEGRERSTWPRTNRMHVLVWVYQGSAWVSAGDRTLDLEEGDLVWLPAGIPNTVRMGSGSLVLPVGARVGKARHTAGPVRLRAGDLDADALLGAAAQEYDPLFARQTALVDGLFYTYLANVGDEDLQHSRLMTRLLEAFRQEPSSDRTAEEWAEHFGCSRAALRGALAADGVGDFRQWRTSTRMGIARQLLFAGVPVTRIAQHLGYSTTSSFSHVFARHHGVPPSRYRGYV</sequence>
<dbReference type="InterPro" id="IPR009057">
    <property type="entry name" value="Homeodomain-like_sf"/>
</dbReference>
<dbReference type="InterPro" id="IPR011051">
    <property type="entry name" value="RmlC_Cupin_sf"/>
</dbReference>
<feature type="domain" description="HTH araC/xylS-type" evidence="4">
    <location>
        <begin position="79"/>
        <end position="185"/>
    </location>
</feature>
<dbReference type="PANTHER" id="PTHR11019">
    <property type="entry name" value="HTH-TYPE TRANSCRIPTIONAL REGULATOR NIMR"/>
    <property type="match status" value="1"/>
</dbReference>
<organism evidence="5 6">
    <name type="scientific">Corynebacterium glyciniphilum AJ 3170</name>
    <dbReference type="NCBI Taxonomy" id="1404245"/>
    <lineage>
        <taxon>Bacteria</taxon>
        <taxon>Bacillati</taxon>
        <taxon>Actinomycetota</taxon>
        <taxon>Actinomycetes</taxon>
        <taxon>Mycobacteriales</taxon>
        <taxon>Corynebacteriaceae</taxon>
        <taxon>Corynebacterium</taxon>
    </lineage>
</organism>
<dbReference type="Proteomes" id="UP000023703">
    <property type="component" value="Chromosome"/>
</dbReference>
<dbReference type="HOGENOM" id="CLU_039152_1_0_11"/>
<keyword evidence="6" id="KW-1185">Reference proteome</keyword>
<dbReference type="SMART" id="SM00342">
    <property type="entry name" value="HTH_ARAC"/>
    <property type="match status" value="2"/>
</dbReference>
<reference evidence="5 6" key="1">
    <citation type="journal article" date="2015" name="Int. J. Syst. Evol. Microbiol.">
        <title>Revisiting Corynebacterium glyciniphilum (ex Kubota et al., 1972) sp. nov., nom. rev., isolated from putrefied banana.</title>
        <authorList>
            <person name="Al-Dilaimi A."/>
            <person name="Bednarz H."/>
            <person name="Lomker A."/>
            <person name="Niehaus K."/>
            <person name="Kalinowski J."/>
            <person name="Ruckert C."/>
        </authorList>
    </citation>
    <scope>NUCLEOTIDE SEQUENCE [LARGE SCALE GENOMIC DNA]</scope>
    <source>
        <strain evidence="5">AJ 3170</strain>
    </source>
</reference>
<dbReference type="Pfam" id="PF02311">
    <property type="entry name" value="AraC_binding"/>
    <property type="match status" value="1"/>
</dbReference>
<dbReference type="SUPFAM" id="SSF46689">
    <property type="entry name" value="Homeodomain-like"/>
    <property type="match status" value="2"/>
</dbReference>
<keyword evidence="3" id="KW-0804">Transcription</keyword>
<dbReference type="GO" id="GO:0003700">
    <property type="term" value="F:DNA-binding transcription factor activity"/>
    <property type="evidence" value="ECO:0007669"/>
    <property type="project" value="InterPro"/>
</dbReference>
<evidence type="ECO:0000313" key="6">
    <source>
        <dbReference type="Proteomes" id="UP000023703"/>
    </source>
</evidence>
<dbReference type="AlphaFoldDB" id="X5EA22"/>
<keyword evidence="1" id="KW-0805">Transcription regulation</keyword>
<dbReference type="GO" id="GO:0043565">
    <property type="term" value="F:sequence-specific DNA binding"/>
    <property type="evidence" value="ECO:0007669"/>
    <property type="project" value="InterPro"/>
</dbReference>
<evidence type="ECO:0000256" key="1">
    <source>
        <dbReference type="ARBA" id="ARBA00023015"/>
    </source>
</evidence>
<dbReference type="SUPFAM" id="SSF51182">
    <property type="entry name" value="RmlC-like cupins"/>
    <property type="match status" value="1"/>
</dbReference>
<dbReference type="Pfam" id="PF12833">
    <property type="entry name" value="HTH_18"/>
    <property type="match status" value="2"/>
</dbReference>
<accession>X5EA22</accession>
<dbReference type="InterPro" id="IPR018060">
    <property type="entry name" value="HTH_AraC"/>
</dbReference>
<evidence type="ECO:0000256" key="3">
    <source>
        <dbReference type="ARBA" id="ARBA00023163"/>
    </source>
</evidence>
<dbReference type="InterPro" id="IPR003313">
    <property type="entry name" value="AraC-bd"/>
</dbReference>
<protein>
    <submittedName>
        <fullName evidence="5">Transcriptional regulator, AraC-family</fullName>
    </submittedName>
</protein>
<dbReference type="KEGG" id="cgy:CGLY_05265"/>
<dbReference type="PROSITE" id="PS01124">
    <property type="entry name" value="HTH_ARAC_FAMILY_2"/>
    <property type="match status" value="2"/>
</dbReference>
<dbReference type="PRINTS" id="PR00032">
    <property type="entry name" value="HTHARAC"/>
</dbReference>
<dbReference type="PANTHER" id="PTHR11019:SF199">
    <property type="entry name" value="HTH-TYPE TRANSCRIPTIONAL REGULATOR NIMR"/>
    <property type="match status" value="1"/>
</dbReference>
<dbReference type="eggNOG" id="COG2207">
    <property type="taxonomic scope" value="Bacteria"/>
</dbReference>
<feature type="domain" description="HTH araC/xylS-type" evidence="4">
    <location>
        <begin position="324"/>
        <end position="425"/>
    </location>
</feature>
<dbReference type="STRING" id="1404245.CGLY_05265"/>
<evidence type="ECO:0000259" key="4">
    <source>
        <dbReference type="PROSITE" id="PS01124"/>
    </source>
</evidence>
<gene>
    <name evidence="5" type="ORF">CGLY_05265</name>
</gene>